<comment type="caution">
    <text evidence="1">The sequence shown here is derived from an EMBL/GenBank/DDBJ whole genome shotgun (WGS) entry which is preliminary data.</text>
</comment>
<reference evidence="1" key="1">
    <citation type="journal article" date="2019" name="Plant J.">
        <title>Chlorella vulgaris genome assembly and annotation reveals the molecular basis for metabolic acclimation to high light conditions.</title>
        <authorList>
            <person name="Cecchin M."/>
            <person name="Marcolungo L."/>
            <person name="Rossato M."/>
            <person name="Girolomoni L."/>
            <person name="Cosentino E."/>
            <person name="Cuine S."/>
            <person name="Li-Beisson Y."/>
            <person name="Delledonne M."/>
            <person name="Ballottari M."/>
        </authorList>
    </citation>
    <scope>NUCLEOTIDE SEQUENCE</scope>
    <source>
        <strain evidence="1">211/11P</strain>
    </source>
</reference>
<organism evidence="1 2">
    <name type="scientific">Chlorella vulgaris</name>
    <name type="common">Green alga</name>
    <dbReference type="NCBI Taxonomy" id="3077"/>
    <lineage>
        <taxon>Eukaryota</taxon>
        <taxon>Viridiplantae</taxon>
        <taxon>Chlorophyta</taxon>
        <taxon>core chlorophytes</taxon>
        <taxon>Trebouxiophyceae</taxon>
        <taxon>Chlorellales</taxon>
        <taxon>Chlorellaceae</taxon>
        <taxon>Chlorella clade</taxon>
        <taxon>Chlorella</taxon>
    </lineage>
</organism>
<name>A0A9D4Z066_CHLVU</name>
<dbReference type="AlphaFoldDB" id="A0A9D4Z066"/>
<dbReference type="OrthoDB" id="513670at2759"/>
<dbReference type="Proteomes" id="UP001055712">
    <property type="component" value="Unassembled WGS sequence"/>
</dbReference>
<evidence type="ECO:0000313" key="2">
    <source>
        <dbReference type="Proteomes" id="UP001055712"/>
    </source>
</evidence>
<sequence length="117" mass="11966">MVLGASLLSERLNGQGLLAQLELDNSPLLVVVVAALVAGVAWPAPRKLTTATDVVRDVTGRLAFGGLASAVGAELWANKGLLSLLEVETGVGMLSEIEAVLAASLLLVLTGPRRPAT</sequence>
<proteinExistence type="predicted"/>
<accession>A0A9D4Z066</accession>
<keyword evidence="2" id="KW-1185">Reference proteome</keyword>
<protein>
    <submittedName>
        <fullName evidence="1">Uncharacterized protein</fullName>
    </submittedName>
</protein>
<gene>
    <name evidence="1" type="ORF">D9Q98_001663</name>
</gene>
<evidence type="ECO:0000313" key="1">
    <source>
        <dbReference type="EMBL" id="KAI3435598.1"/>
    </source>
</evidence>
<reference evidence="1" key="2">
    <citation type="submission" date="2020-11" db="EMBL/GenBank/DDBJ databases">
        <authorList>
            <person name="Cecchin M."/>
            <person name="Marcolungo L."/>
            <person name="Rossato M."/>
            <person name="Girolomoni L."/>
            <person name="Cosentino E."/>
            <person name="Cuine S."/>
            <person name="Li-Beisson Y."/>
            <person name="Delledonne M."/>
            <person name="Ballottari M."/>
        </authorList>
    </citation>
    <scope>NUCLEOTIDE SEQUENCE</scope>
    <source>
        <strain evidence="1">211/11P</strain>
        <tissue evidence="1">Whole cell</tissue>
    </source>
</reference>
<dbReference type="EMBL" id="SIDB01000002">
    <property type="protein sequence ID" value="KAI3435598.1"/>
    <property type="molecule type" value="Genomic_DNA"/>
</dbReference>